<dbReference type="InterPro" id="IPR006311">
    <property type="entry name" value="TAT_signal"/>
</dbReference>
<dbReference type="OrthoDB" id="9146593at2"/>
<protein>
    <recommendedName>
        <fullName evidence="3">DUF1552 domain-containing protein</fullName>
    </recommendedName>
</protein>
<dbReference type="EMBL" id="CP036434">
    <property type="protein sequence ID" value="QDV08437.1"/>
    <property type="molecule type" value="Genomic_DNA"/>
</dbReference>
<organism evidence="1 2">
    <name type="scientific">Saltatorellus ferox</name>
    <dbReference type="NCBI Taxonomy" id="2528018"/>
    <lineage>
        <taxon>Bacteria</taxon>
        <taxon>Pseudomonadati</taxon>
        <taxon>Planctomycetota</taxon>
        <taxon>Planctomycetia</taxon>
        <taxon>Planctomycetia incertae sedis</taxon>
        <taxon>Saltatorellus</taxon>
    </lineage>
</organism>
<evidence type="ECO:0008006" key="3">
    <source>
        <dbReference type="Google" id="ProtNLM"/>
    </source>
</evidence>
<sequence length="436" mass="47207">MRTNPIDRRTLLRGTGAALALPWLEAMASATASSARQPEPALPRRFAALFCPNGMLPSAWRPGAEGADFELSPTLAPLAPIRQQVSVLGNLRHYECRVGEGHYVKTTAWLSGAPVKRTGGRELRVGTSIDQHLAEHIGHETPLASLVLGVEPVRNRVDMGYSTVYGANISWRTPTVPAAREISPRRAMERLVRWSGAASGRKKRVLDLVHREARDLGRRLGGADREKLGEYLHAVDALEKRIAAMEARDAAASPLGLDPASAEAAESYPERVDLMLDLMVQAFRTDSTRVATFMFGNAVSGQNFSFLGGVEGGHHPLSHHEKKPEMMAQYALINRWHVEQFARFVQRLEAIPEGDGTLAQNCAVLFGSGLADGNAHDPKDLPTLLGGGLFRGGVHVRQKELTPLCNLFTSIQSAFGAGEEPFGDATGPLRGLDAVT</sequence>
<reference evidence="1 2" key="1">
    <citation type="submission" date="2019-02" db="EMBL/GenBank/DDBJ databases">
        <title>Deep-cultivation of Planctomycetes and their phenomic and genomic characterization uncovers novel biology.</title>
        <authorList>
            <person name="Wiegand S."/>
            <person name="Jogler M."/>
            <person name="Boedeker C."/>
            <person name="Pinto D."/>
            <person name="Vollmers J."/>
            <person name="Rivas-Marin E."/>
            <person name="Kohn T."/>
            <person name="Peeters S.H."/>
            <person name="Heuer A."/>
            <person name="Rast P."/>
            <person name="Oberbeckmann S."/>
            <person name="Bunk B."/>
            <person name="Jeske O."/>
            <person name="Meyerdierks A."/>
            <person name="Storesund J.E."/>
            <person name="Kallscheuer N."/>
            <person name="Luecker S."/>
            <person name="Lage O.M."/>
            <person name="Pohl T."/>
            <person name="Merkel B.J."/>
            <person name="Hornburger P."/>
            <person name="Mueller R.-W."/>
            <person name="Bruemmer F."/>
            <person name="Labrenz M."/>
            <person name="Spormann A.M."/>
            <person name="Op den Camp H."/>
            <person name="Overmann J."/>
            <person name="Amann R."/>
            <person name="Jetten M.S.M."/>
            <person name="Mascher T."/>
            <person name="Medema M.H."/>
            <person name="Devos D.P."/>
            <person name="Kaster A.-K."/>
            <person name="Ovreas L."/>
            <person name="Rohde M."/>
            <person name="Galperin M.Y."/>
            <person name="Jogler C."/>
        </authorList>
    </citation>
    <scope>NUCLEOTIDE SEQUENCE [LARGE SCALE GENOMIC DNA]</scope>
    <source>
        <strain evidence="1 2">Poly30</strain>
    </source>
</reference>
<name>A0A518EWH4_9BACT</name>
<gene>
    <name evidence="1" type="ORF">Poly30_39800</name>
</gene>
<keyword evidence="2" id="KW-1185">Reference proteome</keyword>
<dbReference type="Proteomes" id="UP000320390">
    <property type="component" value="Chromosome"/>
</dbReference>
<dbReference type="PROSITE" id="PS51318">
    <property type="entry name" value="TAT"/>
    <property type="match status" value="1"/>
</dbReference>
<dbReference type="Pfam" id="PF07586">
    <property type="entry name" value="HXXSHH"/>
    <property type="match status" value="1"/>
</dbReference>
<dbReference type="InterPro" id="IPR011447">
    <property type="entry name" value="DUF1552"/>
</dbReference>
<proteinExistence type="predicted"/>
<dbReference type="AlphaFoldDB" id="A0A518EWH4"/>
<accession>A0A518EWH4</accession>
<evidence type="ECO:0000313" key="1">
    <source>
        <dbReference type="EMBL" id="QDV08437.1"/>
    </source>
</evidence>
<evidence type="ECO:0000313" key="2">
    <source>
        <dbReference type="Proteomes" id="UP000320390"/>
    </source>
</evidence>
<dbReference type="RefSeq" id="WP_145201099.1">
    <property type="nucleotide sequence ID" value="NZ_CP036434.1"/>
</dbReference>